<dbReference type="Gene3D" id="3.30.200.20">
    <property type="entry name" value="Phosphorylase Kinase, domain 1"/>
    <property type="match status" value="1"/>
</dbReference>
<organism evidence="16 17">
    <name type="scientific">Olea europaea subsp. europaea</name>
    <dbReference type="NCBI Taxonomy" id="158383"/>
    <lineage>
        <taxon>Eukaryota</taxon>
        <taxon>Viridiplantae</taxon>
        <taxon>Streptophyta</taxon>
        <taxon>Embryophyta</taxon>
        <taxon>Tracheophyta</taxon>
        <taxon>Spermatophyta</taxon>
        <taxon>Magnoliopsida</taxon>
        <taxon>eudicotyledons</taxon>
        <taxon>Gunneridae</taxon>
        <taxon>Pentapetalae</taxon>
        <taxon>asterids</taxon>
        <taxon>lamiids</taxon>
        <taxon>Lamiales</taxon>
        <taxon>Oleaceae</taxon>
        <taxon>Oleeae</taxon>
        <taxon>Olea</taxon>
    </lineage>
</organism>
<keyword evidence="6" id="KW-0418">Kinase</keyword>
<dbReference type="GO" id="GO:0005886">
    <property type="term" value="C:plasma membrane"/>
    <property type="evidence" value="ECO:0007669"/>
    <property type="project" value="TreeGrafter"/>
</dbReference>
<dbReference type="Pfam" id="PF11883">
    <property type="entry name" value="DUF3403"/>
    <property type="match status" value="1"/>
</dbReference>
<dbReference type="SUPFAM" id="SSF56112">
    <property type="entry name" value="Protein kinase-like (PK-like)"/>
    <property type="match status" value="1"/>
</dbReference>
<evidence type="ECO:0000256" key="2">
    <source>
        <dbReference type="ARBA" id="ARBA00022527"/>
    </source>
</evidence>
<dbReference type="FunFam" id="1.10.510.10:FF:000060">
    <property type="entry name" value="G-type lectin S-receptor-like serine/threonine-protein kinase"/>
    <property type="match status" value="1"/>
</dbReference>
<evidence type="ECO:0000256" key="1">
    <source>
        <dbReference type="ARBA" id="ARBA00012513"/>
    </source>
</evidence>
<dbReference type="PROSITE" id="PS50011">
    <property type="entry name" value="PROTEIN_KINASE_DOM"/>
    <property type="match status" value="1"/>
</dbReference>
<dbReference type="GO" id="GO:0004674">
    <property type="term" value="F:protein serine/threonine kinase activity"/>
    <property type="evidence" value="ECO:0007669"/>
    <property type="project" value="UniProtKB-KW"/>
</dbReference>
<dbReference type="InterPro" id="IPR011009">
    <property type="entry name" value="Kinase-like_dom_sf"/>
</dbReference>
<dbReference type="Pfam" id="PF08276">
    <property type="entry name" value="PAN_2"/>
    <property type="match status" value="1"/>
</dbReference>
<dbReference type="InterPro" id="IPR003609">
    <property type="entry name" value="Pan_app"/>
</dbReference>
<keyword evidence="8" id="KW-1015">Disulfide bond</keyword>
<dbReference type="SMART" id="SM00220">
    <property type="entry name" value="S_TKc"/>
    <property type="match status" value="1"/>
</dbReference>
<dbReference type="Proteomes" id="UP000594638">
    <property type="component" value="Unassembled WGS sequence"/>
</dbReference>
<evidence type="ECO:0000256" key="6">
    <source>
        <dbReference type="ARBA" id="ARBA00022777"/>
    </source>
</evidence>
<dbReference type="PROSITE" id="PS00108">
    <property type="entry name" value="PROTEIN_KINASE_ST"/>
    <property type="match status" value="1"/>
</dbReference>
<accession>A0A8S0QGK3</accession>
<keyword evidence="3" id="KW-0808">Transferase</keyword>
<keyword evidence="7" id="KW-0067">ATP-binding</keyword>
<proteinExistence type="predicted"/>
<keyword evidence="4" id="KW-0732">Signal</keyword>
<dbReference type="PANTHER" id="PTHR27002:SF214">
    <property type="entry name" value="RECEPTOR-LIKE SERINE_THREONINE-PROTEIN KINASE"/>
    <property type="match status" value="1"/>
</dbReference>
<keyword evidence="13" id="KW-0472">Membrane</keyword>
<evidence type="ECO:0000256" key="12">
    <source>
        <dbReference type="SAM" id="MobiDB-lite"/>
    </source>
</evidence>
<dbReference type="EMBL" id="CACTIH010001861">
    <property type="protein sequence ID" value="CAA2966468.1"/>
    <property type="molecule type" value="Genomic_DNA"/>
</dbReference>
<comment type="catalytic activity">
    <reaction evidence="11">
        <text>L-seryl-[protein] + ATP = O-phospho-L-seryl-[protein] + ADP + H(+)</text>
        <dbReference type="Rhea" id="RHEA:17989"/>
        <dbReference type="Rhea" id="RHEA-COMP:9863"/>
        <dbReference type="Rhea" id="RHEA-COMP:11604"/>
        <dbReference type="ChEBI" id="CHEBI:15378"/>
        <dbReference type="ChEBI" id="CHEBI:29999"/>
        <dbReference type="ChEBI" id="CHEBI:30616"/>
        <dbReference type="ChEBI" id="CHEBI:83421"/>
        <dbReference type="ChEBI" id="CHEBI:456216"/>
        <dbReference type="EC" id="2.7.11.1"/>
    </reaction>
</comment>
<comment type="caution">
    <text evidence="16">The sequence shown here is derived from an EMBL/GenBank/DDBJ whole genome shotgun (WGS) entry which is preliminary data.</text>
</comment>
<evidence type="ECO:0000256" key="13">
    <source>
        <dbReference type="SAM" id="Phobius"/>
    </source>
</evidence>
<dbReference type="Gramene" id="OE9A067301T1">
    <property type="protein sequence ID" value="OE9A067301C1"/>
    <property type="gene ID" value="OE9A067301"/>
</dbReference>
<keyword evidence="5" id="KW-0547">Nucleotide-binding</keyword>
<dbReference type="InterPro" id="IPR000858">
    <property type="entry name" value="S_locus_glycoprot_dom"/>
</dbReference>
<reference evidence="16 17" key="1">
    <citation type="submission" date="2019-12" db="EMBL/GenBank/DDBJ databases">
        <authorList>
            <person name="Alioto T."/>
            <person name="Alioto T."/>
            <person name="Gomez Garrido J."/>
        </authorList>
    </citation>
    <scope>NUCLEOTIDE SEQUENCE [LARGE SCALE GENOMIC DNA]</scope>
</reference>
<keyword evidence="17" id="KW-1185">Reference proteome</keyword>
<dbReference type="PANTHER" id="PTHR27002">
    <property type="entry name" value="RECEPTOR-LIKE SERINE/THREONINE-PROTEIN KINASE SD1-8"/>
    <property type="match status" value="1"/>
</dbReference>
<dbReference type="Gene3D" id="1.10.510.10">
    <property type="entry name" value="Transferase(Phosphotransferase) domain 1"/>
    <property type="match status" value="1"/>
</dbReference>
<comment type="catalytic activity">
    <reaction evidence="10">
        <text>L-threonyl-[protein] + ATP = O-phospho-L-threonyl-[protein] + ADP + H(+)</text>
        <dbReference type="Rhea" id="RHEA:46608"/>
        <dbReference type="Rhea" id="RHEA-COMP:11060"/>
        <dbReference type="Rhea" id="RHEA-COMP:11605"/>
        <dbReference type="ChEBI" id="CHEBI:15378"/>
        <dbReference type="ChEBI" id="CHEBI:30013"/>
        <dbReference type="ChEBI" id="CHEBI:30616"/>
        <dbReference type="ChEBI" id="CHEBI:61977"/>
        <dbReference type="ChEBI" id="CHEBI:456216"/>
        <dbReference type="EC" id="2.7.11.1"/>
    </reaction>
</comment>
<feature type="domain" description="Apple" evidence="15">
    <location>
        <begin position="177"/>
        <end position="260"/>
    </location>
</feature>
<dbReference type="CDD" id="cd01098">
    <property type="entry name" value="PAN_AP_plant"/>
    <property type="match status" value="1"/>
</dbReference>
<keyword evidence="13" id="KW-0812">Transmembrane</keyword>
<keyword evidence="9" id="KW-0325">Glycoprotein</keyword>
<evidence type="ECO:0000313" key="17">
    <source>
        <dbReference type="Proteomes" id="UP000594638"/>
    </source>
</evidence>
<evidence type="ECO:0000256" key="8">
    <source>
        <dbReference type="ARBA" id="ARBA00023157"/>
    </source>
</evidence>
<dbReference type="SMART" id="SM00473">
    <property type="entry name" value="PAN_AP"/>
    <property type="match status" value="1"/>
</dbReference>
<evidence type="ECO:0000259" key="15">
    <source>
        <dbReference type="PROSITE" id="PS50948"/>
    </source>
</evidence>
<dbReference type="AlphaFoldDB" id="A0A8S0QGK3"/>
<gene>
    <name evidence="16" type="ORF">OLEA9_A067301</name>
</gene>
<dbReference type="InterPro" id="IPR008271">
    <property type="entry name" value="Ser/Thr_kinase_AS"/>
</dbReference>
<sequence length="564" mass="63936">MKFGWSTGTNRYLTAWKDDSDPSPGDVSFRLENVGMPQFVLRKGLETIYRSGPWNGIEFSGSYGWDSAFKQIFVYNNEELYFMNEIVNNSLVIMLTVYPSGLVQSNLLKKGVFSSNALDSTQNDRCERYGLCAANSMCKIKSSPICECLYGFVPKSPNEWEKLYWSGGCVRRTSLSCPKHPNKFLKLGRVKPPDLLQFSLNKSMSLKECRLECLKNCTCKAYANSDIHEDGSGCFMWFGDLFDIRECSKRKQQYIYIRMAATELKHNKTTKLVLITIVSSTSGMLMLGFSILCLIKKSRRKRASEFNGKDMELPMFNLTTITTATENFSPKNIIGEGGFGIVYKIFEIVMGISRGLLYLHRDSRLRIIHRDIKMSNILLDSKLNPKISDFGLARIFGEDQCERKTERVVGTYGYMSPEYVANGKYSVKSDVFSLGVLLLEIMSGRKNRTFKHPDHHHNLVGHAWLLWKEGRAMELVGDIYKPSFVEPEVLKCIHIGLLCVQKLPKDRPTMSSVVVMLSNEGMKLPQPKEPGFFVEGSSTGTDMSTSEERPLTHNEVTISVPEAR</sequence>
<dbReference type="GO" id="GO:0005524">
    <property type="term" value="F:ATP binding"/>
    <property type="evidence" value="ECO:0007669"/>
    <property type="project" value="UniProtKB-KW"/>
</dbReference>
<evidence type="ECO:0000256" key="4">
    <source>
        <dbReference type="ARBA" id="ARBA00022729"/>
    </source>
</evidence>
<dbReference type="InterPro" id="IPR000719">
    <property type="entry name" value="Prot_kinase_dom"/>
</dbReference>
<evidence type="ECO:0000256" key="7">
    <source>
        <dbReference type="ARBA" id="ARBA00022840"/>
    </source>
</evidence>
<dbReference type="InterPro" id="IPR021820">
    <property type="entry name" value="S-locus_recpt_kinase_C"/>
</dbReference>
<dbReference type="EC" id="2.7.11.1" evidence="1"/>
<feature type="region of interest" description="Disordered" evidence="12">
    <location>
        <begin position="528"/>
        <end position="564"/>
    </location>
</feature>
<protein>
    <recommendedName>
        <fullName evidence="1">non-specific serine/threonine protein kinase</fullName>
        <ecNumber evidence="1">2.7.11.1</ecNumber>
    </recommendedName>
</protein>
<keyword evidence="2" id="KW-0723">Serine/threonine-protein kinase</keyword>
<dbReference type="OrthoDB" id="910299at2759"/>
<keyword evidence="13" id="KW-1133">Transmembrane helix</keyword>
<dbReference type="PROSITE" id="PS50948">
    <property type="entry name" value="PAN"/>
    <property type="match status" value="1"/>
</dbReference>
<evidence type="ECO:0000313" key="16">
    <source>
        <dbReference type="EMBL" id="CAA2966468.1"/>
    </source>
</evidence>
<evidence type="ECO:0000256" key="11">
    <source>
        <dbReference type="ARBA" id="ARBA00048679"/>
    </source>
</evidence>
<dbReference type="GO" id="GO:0048544">
    <property type="term" value="P:recognition of pollen"/>
    <property type="evidence" value="ECO:0007669"/>
    <property type="project" value="InterPro"/>
</dbReference>
<feature type="transmembrane region" description="Helical" evidence="13">
    <location>
        <begin position="272"/>
        <end position="295"/>
    </location>
</feature>
<evidence type="ECO:0000256" key="5">
    <source>
        <dbReference type="ARBA" id="ARBA00022741"/>
    </source>
</evidence>
<dbReference type="Pfam" id="PF00069">
    <property type="entry name" value="Pkinase"/>
    <property type="match status" value="1"/>
</dbReference>
<dbReference type="Pfam" id="PF00954">
    <property type="entry name" value="S_locus_glycop"/>
    <property type="match status" value="1"/>
</dbReference>
<name>A0A8S0QGK3_OLEEU</name>
<evidence type="ECO:0000259" key="14">
    <source>
        <dbReference type="PROSITE" id="PS50011"/>
    </source>
</evidence>
<evidence type="ECO:0000256" key="3">
    <source>
        <dbReference type="ARBA" id="ARBA00022679"/>
    </source>
</evidence>
<evidence type="ECO:0000256" key="10">
    <source>
        <dbReference type="ARBA" id="ARBA00047899"/>
    </source>
</evidence>
<evidence type="ECO:0000256" key="9">
    <source>
        <dbReference type="ARBA" id="ARBA00023180"/>
    </source>
</evidence>
<feature type="domain" description="Protein kinase" evidence="14">
    <location>
        <begin position="224"/>
        <end position="522"/>
    </location>
</feature>